<accession>A0ACB9D1U8</accession>
<reference evidence="1 2" key="2">
    <citation type="journal article" date="2022" name="Mol. Ecol. Resour.">
        <title>The genomes of chicory, endive, great burdock and yacon provide insights into Asteraceae paleo-polyploidization history and plant inulin production.</title>
        <authorList>
            <person name="Fan W."/>
            <person name="Wang S."/>
            <person name="Wang H."/>
            <person name="Wang A."/>
            <person name="Jiang F."/>
            <person name="Liu H."/>
            <person name="Zhao H."/>
            <person name="Xu D."/>
            <person name="Zhang Y."/>
        </authorList>
    </citation>
    <scope>NUCLEOTIDE SEQUENCE [LARGE SCALE GENOMIC DNA]</scope>
    <source>
        <strain evidence="2">cv. Punajuju</strain>
        <tissue evidence="1">Leaves</tissue>
    </source>
</reference>
<dbReference type="EMBL" id="CM042013">
    <property type="protein sequence ID" value="KAI3740537.1"/>
    <property type="molecule type" value="Genomic_DNA"/>
</dbReference>
<proteinExistence type="predicted"/>
<evidence type="ECO:0000313" key="2">
    <source>
        <dbReference type="Proteomes" id="UP001055811"/>
    </source>
</evidence>
<organism evidence="1 2">
    <name type="scientific">Cichorium intybus</name>
    <name type="common">Chicory</name>
    <dbReference type="NCBI Taxonomy" id="13427"/>
    <lineage>
        <taxon>Eukaryota</taxon>
        <taxon>Viridiplantae</taxon>
        <taxon>Streptophyta</taxon>
        <taxon>Embryophyta</taxon>
        <taxon>Tracheophyta</taxon>
        <taxon>Spermatophyta</taxon>
        <taxon>Magnoliopsida</taxon>
        <taxon>eudicotyledons</taxon>
        <taxon>Gunneridae</taxon>
        <taxon>Pentapetalae</taxon>
        <taxon>asterids</taxon>
        <taxon>campanulids</taxon>
        <taxon>Asterales</taxon>
        <taxon>Asteraceae</taxon>
        <taxon>Cichorioideae</taxon>
        <taxon>Cichorieae</taxon>
        <taxon>Cichoriinae</taxon>
        <taxon>Cichorium</taxon>
    </lineage>
</organism>
<dbReference type="Proteomes" id="UP001055811">
    <property type="component" value="Linkage Group LG05"/>
</dbReference>
<protein>
    <submittedName>
        <fullName evidence="1">Uncharacterized protein</fullName>
    </submittedName>
</protein>
<sequence length="97" mass="11068">MDFLNTYTFFNDAHPYCALSKQSTDKIRITKHDQRLRIGCASLPPSFSNPFLSLSPLLSLLVFSTPLALPAIFKGRPENSKFHQKVSYFNPNLYQVD</sequence>
<keyword evidence="2" id="KW-1185">Reference proteome</keyword>
<reference evidence="2" key="1">
    <citation type="journal article" date="2022" name="Mol. Ecol. Resour.">
        <title>The genomes of chicory, endive, great burdock and yacon provide insights into Asteraceae palaeo-polyploidization history and plant inulin production.</title>
        <authorList>
            <person name="Fan W."/>
            <person name="Wang S."/>
            <person name="Wang H."/>
            <person name="Wang A."/>
            <person name="Jiang F."/>
            <person name="Liu H."/>
            <person name="Zhao H."/>
            <person name="Xu D."/>
            <person name="Zhang Y."/>
        </authorList>
    </citation>
    <scope>NUCLEOTIDE SEQUENCE [LARGE SCALE GENOMIC DNA]</scope>
    <source>
        <strain evidence="2">cv. Punajuju</strain>
    </source>
</reference>
<comment type="caution">
    <text evidence="1">The sequence shown here is derived from an EMBL/GenBank/DDBJ whole genome shotgun (WGS) entry which is preliminary data.</text>
</comment>
<evidence type="ECO:0000313" key="1">
    <source>
        <dbReference type="EMBL" id="KAI3740537.1"/>
    </source>
</evidence>
<gene>
    <name evidence="1" type="ORF">L2E82_31005</name>
</gene>
<name>A0ACB9D1U8_CICIN</name>